<dbReference type="GO" id="GO:0016811">
    <property type="term" value="F:hydrolase activity, acting on carbon-nitrogen (but not peptide) bonds, in linear amides"/>
    <property type="evidence" value="ECO:0007669"/>
    <property type="project" value="UniProtKB-ARBA"/>
</dbReference>
<protein>
    <recommendedName>
        <fullName evidence="4">Isoaspartyl peptidase</fullName>
    </recommendedName>
</protein>
<organism evidence="9 10">
    <name type="scientific">Myxococcus fulvus (strain ATCC BAA-855 / HW-1)</name>
    <dbReference type="NCBI Taxonomy" id="483219"/>
    <lineage>
        <taxon>Bacteria</taxon>
        <taxon>Pseudomonadati</taxon>
        <taxon>Myxococcota</taxon>
        <taxon>Myxococcia</taxon>
        <taxon>Myxococcales</taxon>
        <taxon>Cystobacterineae</taxon>
        <taxon>Myxococcaceae</taxon>
        <taxon>Myxococcus</taxon>
    </lineage>
</organism>
<feature type="binding site" evidence="6">
    <location>
        <begin position="285"/>
        <end position="288"/>
    </location>
    <ligand>
        <name>substrate</name>
    </ligand>
</feature>
<evidence type="ECO:0000313" key="10">
    <source>
        <dbReference type="Proteomes" id="UP000000488"/>
    </source>
</evidence>
<keyword evidence="2" id="KW-0378">Hydrolase</keyword>
<dbReference type="FunFam" id="3.60.20.30:FF:000001">
    <property type="entry name" value="Isoaspartyl peptidase/L-asparaginase"/>
    <property type="match status" value="1"/>
</dbReference>
<keyword evidence="8" id="KW-0732">Signal</keyword>
<dbReference type="eggNOG" id="COG1446">
    <property type="taxonomic scope" value="Bacteria"/>
</dbReference>
<dbReference type="KEGG" id="mfu:LILAB_02805"/>
<evidence type="ECO:0000256" key="7">
    <source>
        <dbReference type="PIRSR" id="PIRSR600246-3"/>
    </source>
</evidence>
<dbReference type="InterPro" id="IPR000246">
    <property type="entry name" value="Peptidase_T2"/>
</dbReference>
<evidence type="ECO:0000256" key="3">
    <source>
        <dbReference type="ARBA" id="ARBA00022813"/>
    </source>
</evidence>
<feature type="binding site" evidence="6">
    <location>
        <begin position="263"/>
        <end position="266"/>
    </location>
    <ligand>
        <name>substrate</name>
    </ligand>
</feature>
<evidence type="ECO:0000256" key="5">
    <source>
        <dbReference type="PIRSR" id="PIRSR600246-1"/>
    </source>
</evidence>
<dbReference type="Proteomes" id="UP000000488">
    <property type="component" value="Chromosome"/>
</dbReference>
<dbReference type="GO" id="GO:0008233">
    <property type="term" value="F:peptidase activity"/>
    <property type="evidence" value="ECO:0007669"/>
    <property type="project" value="UniProtKB-KW"/>
</dbReference>
<sequence length="375" mass="38588">MSAAPVPLRRALVVGAVMLLSPMGCASSGVARTGSGQPTAPDAPAPAPAPAPKWGLVIHGGAGVISRENLSPEREAEVRAALTQSLQAGHAVLASGGSALDAVSAAVRILEDSPYFNAGKGAVFTHDGVNELDAAIMDGKTRQAGAVAGVRHVKNPSSLARLVMEQSPHVMMVGEGAEAFAKSQGVELVDPKYFYTEDRWQGLQRALEKERARQQPSSSIPAGYDPVSGDHKFGTVGAVALDKTGALAAATSTGGMTNKRHGRVGDSPIIGAGTYADARCAVSATGHGEFFIRYAVAHDICARVEYQGVPLRQAADAVINDVLVKVGGEGGIIAMDREGNVAMPFNSAGMYRGTIGEDGEPVVAIFRDAADAAVK</sequence>
<feature type="chain" id="PRO_5003368173" description="Isoaspartyl peptidase" evidence="8">
    <location>
        <begin position="27"/>
        <end position="375"/>
    </location>
</feature>
<keyword evidence="3" id="KW-0068">Autocatalytic cleavage</keyword>
<evidence type="ECO:0000256" key="1">
    <source>
        <dbReference type="ARBA" id="ARBA00022670"/>
    </source>
</evidence>
<dbReference type="Gene3D" id="3.60.20.30">
    <property type="entry name" value="(Glycosyl)asparaginase"/>
    <property type="match status" value="1"/>
</dbReference>
<dbReference type="EMBL" id="CP002830">
    <property type="protein sequence ID" value="AEI62486.1"/>
    <property type="molecule type" value="Genomic_DNA"/>
</dbReference>
<dbReference type="GO" id="GO:0006508">
    <property type="term" value="P:proteolysis"/>
    <property type="evidence" value="ECO:0007669"/>
    <property type="project" value="UniProtKB-KW"/>
</dbReference>
<dbReference type="InterPro" id="IPR029055">
    <property type="entry name" value="Ntn_hydrolases_N"/>
</dbReference>
<evidence type="ECO:0000256" key="6">
    <source>
        <dbReference type="PIRSR" id="PIRSR600246-2"/>
    </source>
</evidence>
<gene>
    <name evidence="9" type="ordered locus">LILAB_02805</name>
</gene>
<feature type="active site" description="Nucleophile" evidence="5">
    <location>
        <position position="235"/>
    </location>
</feature>
<dbReference type="CDD" id="cd04701">
    <property type="entry name" value="Asparaginase_2"/>
    <property type="match status" value="1"/>
</dbReference>
<accession>F8CGM9</accession>
<dbReference type="AlphaFoldDB" id="F8CGM9"/>
<dbReference type="SUPFAM" id="SSF56235">
    <property type="entry name" value="N-terminal nucleophile aminohydrolases (Ntn hydrolases)"/>
    <property type="match status" value="1"/>
</dbReference>
<dbReference type="Pfam" id="PF01112">
    <property type="entry name" value="Asparaginase_2"/>
    <property type="match status" value="1"/>
</dbReference>
<reference evidence="9 10" key="1">
    <citation type="journal article" date="2011" name="J. Bacteriol.">
        <title>Genome sequence of the halotolerant marine bacterium Myxococcus fulvus HW-1.</title>
        <authorList>
            <person name="Li Z.F."/>
            <person name="Li X."/>
            <person name="Liu H."/>
            <person name="Liu X."/>
            <person name="Han K."/>
            <person name="Wu Z.H."/>
            <person name="Hu W."/>
            <person name="Li F.F."/>
            <person name="Li Y.Z."/>
        </authorList>
    </citation>
    <scope>NUCLEOTIDE SEQUENCE [LARGE SCALE GENOMIC DNA]</scope>
    <source>
        <strain evidence="10">ATCC BAA-855 / HW-1</strain>
    </source>
</reference>
<keyword evidence="1" id="KW-0645">Protease</keyword>
<dbReference type="STRING" id="483219.LILAB_02805"/>
<evidence type="ECO:0000313" key="9">
    <source>
        <dbReference type="EMBL" id="AEI62486.1"/>
    </source>
</evidence>
<dbReference type="PANTHER" id="PTHR10188">
    <property type="entry name" value="L-ASPARAGINASE"/>
    <property type="match status" value="1"/>
</dbReference>
<evidence type="ECO:0000256" key="8">
    <source>
        <dbReference type="SAM" id="SignalP"/>
    </source>
</evidence>
<feature type="site" description="Cleavage; by autolysis" evidence="7">
    <location>
        <begin position="234"/>
        <end position="235"/>
    </location>
</feature>
<proteinExistence type="predicted"/>
<evidence type="ECO:0000256" key="2">
    <source>
        <dbReference type="ARBA" id="ARBA00022801"/>
    </source>
</evidence>
<dbReference type="HOGENOM" id="CLU_021603_1_0_7"/>
<dbReference type="PANTHER" id="PTHR10188:SF6">
    <property type="entry name" value="N(4)-(BETA-N-ACETYLGLUCOSAMINYL)-L-ASPARAGINASE"/>
    <property type="match status" value="1"/>
</dbReference>
<feature type="signal peptide" evidence="8">
    <location>
        <begin position="1"/>
        <end position="26"/>
    </location>
</feature>
<evidence type="ECO:0000256" key="4">
    <source>
        <dbReference type="ARBA" id="ARBA00069124"/>
    </source>
</evidence>
<name>F8CGM9_MYXFH</name>